<organism evidence="1 2">
    <name type="scientific">Pyxidicoccus parkwayensis</name>
    <dbReference type="NCBI Taxonomy" id="2813578"/>
    <lineage>
        <taxon>Bacteria</taxon>
        <taxon>Pseudomonadati</taxon>
        <taxon>Myxococcota</taxon>
        <taxon>Myxococcia</taxon>
        <taxon>Myxococcales</taxon>
        <taxon>Cystobacterineae</taxon>
        <taxon>Myxococcaceae</taxon>
        <taxon>Pyxidicoccus</taxon>
    </lineage>
</organism>
<keyword evidence="2" id="KW-1185">Reference proteome</keyword>
<name>A0ABX7PBJ1_9BACT</name>
<evidence type="ECO:0000313" key="1">
    <source>
        <dbReference type="EMBL" id="QSQ27763.1"/>
    </source>
</evidence>
<protein>
    <submittedName>
        <fullName evidence="1">Uncharacterized protein</fullName>
    </submittedName>
</protein>
<sequence length="137" mass="15680">MIDFRYDLVNDIVIATVHYTLRTREDVLAWHQEWKRGLKQFTLERKPDVVIVLDDFHVQDEALSLWGTFRADLTRNHMGINYCVGGDTAVRVTIFTSGVRFNAPTAEADTVEEAIECIRAVRRRAQLSQRGIMASLG</sequence>
<reference evidence="1 2" key="1">
    <citation type="submission" date="2021-02" db="EMBL/GenBank/DDBJ databases">
        <title>De Novo genome assembly of isolated myxobacteria.</title>
        <authorList>
            <person name="Stevens D.C."/>
        </authorList>
    </citation>
    <scope>NUCLEOTIDE SEQUENCE [LARGE SCALE GENOMIC DNA]</scope>
    <source>
        <strain evidence="2">SCPEA02</strain>
    </source>
</reference>
<dbReference type="EMBL" id="CP071090">
    <property type="protein sequence ID" value="QSQ27763.1"/>
    <property type="molecule type" value="Genomic_DNA"/>
</dbReference>
<accession>A0ABX7PBJ1</accession>
<dbReference type="Proteomes" id="UP000662747">
    <property type="component" value="Chromosome"/>
</dbReference>
<proteinExistence type="predicted"/>
<gene>
    <name evidence="1" type="ORF">JY651_23925</name>
</gene>
<dbReference type="RefSeq" id="WP_206729279.1">
    <property type="nucleotide sequence ID" value="NZ_CP071090.1"/>
</dbReference>
<evidence type="ECO:0000313" key="2">
    <source>
        <dbReference type="Proteomes" id="UP000662747"/>
    </source>
</evidence>